<evidence type="ECO:0000256" key="1">
    <source>
        <dbReference type="ARBA" id="ARBA00004651"/>
    </source>
</evidence>
<name>A0A0G1XWW2_9BACT</name>
<dbReference type="AlphaFoldDB" id="A0A0G1XWW2"/>
<dbReference type="GO" id="GO:0004190">
    <property type="term" value="F:aspartic-type endopeptidase activity"/>
    <property type="evidence" value="ECO:0007669"/>
    <property type="project" value="InterPro"/>
</dbReference>
<gene>
    <name evidence="10" type="ORF">UY83_C0005G0019</name>
</gene>
<dbReference type="GO" id="GO:0006465">
    <property type="term" value="P:signal peptide processing"/>
    <property type="evidence" value="ECO:0007669"/>
    <property type="project" value="TreeGrafter"/>
</dbReference>
<accession>A0A0G1XWW2</accession>
<feature type="transmembrane region" description="Helical" evidence="7">
    <location>
        <begin position="98"/>
        <end position="117"/>
    </location>
</feature>
<feature type="domain" description="Prepilin type IV endopeptidase peptidase" evidence="8">
    <location>
        <begin position="106"/>
        <end position="204"/>
    </location>
</feature>
<feature type="transmembrane region" description="Helical" evidence="7">
    <location>
        <begin position="6"/>
        <end position="28"/>
    </location>
</feature>
<keyword evidence="5 7" id="KW-1133">Transmembrane helix</keyword>
<dbReference type="EMBL" id="LCRO01000005">
    <property type="protein sequence ID" value="KKW35638.1"/>
    <property type="molecule type" value="Genomic_DNA"/>
</dbReference>
<keyword evidence="4 7" id="KW-0812">Transmembrane</keyword>
<dbReference type="Proteomes" id="UP000034740">
    <property type="component" value="Unassembled WGS sequence"/>
</dbReference>
<evidence type="ECO:0000313" key="11">
    <source>
        <dbReference type="Proteomes" id="UP000034740"/>
    </source>
</evidence>
<reference evidence="10 11" key="1">
    <citation type="journal article" date="2015" name="Nature">
        <title>rRNA introns, odd ribosomes, and small enigmatic genomes across a large radiation of phyla.</title>
        <authorList>
            <person name="Brown C.T."/>
            <person name="Hug L.A."/>
            <person name="Thomas B.C."/>
            <person name="Sharon I."/>
            <person name="Castelle C.J."/>
            <person name="Singh A."/>
            <person name="Wilkins M.J."/>
            <person name="Williams K.H."/>
            <person name="Banfield J.F."/>
        </authorList>
    </citation>
    <scope>NUCLEOTIDE SEQUENCE [LARGE SCALE GENOMIC DNA]</scope>
</reference>
<dbReference type="Pfam" id="PF06750">
    <property type="entry name" value="A24_N_bact"/>
    <property type="match status" value="1"/>
</dbReference>
<evidence type="ECO:0000256" key="4">
    <source>
        <dbReference type="ARBA" id="ARBA00022692"/>
    </source>
</evidence>
<proteinExistence type="inferred from homology"/>
<comment type="caution">
    <text evidence="10">The sequence shown here is derived from an EMBL/GenBank/DDBJ whole genome shotgun (WGS) entry which is preliminary data.</text>
</comment>
<dbReference type="GO" id="GO:0005886">
    <property type="term" value="C:plasma membrane"/>
    <property type="evidence" value="ECO:0007669"/>
    <property type="project" value="UniProtKB-SubCell"/>
</dbReference>
<dbReference type="InterPro" id="IPR050882">
    <property type="entry name" value="Prepilin_peptidase/N-MTase"/>
</dbReference>
<feature type="transmembrane region" description="Helical" evidence="7">
    <location>
        <begin position="219"/>
        <end position="237"/>
    </location>
</feature>
<evidence type="ECO:0000259" key="8">
    <source>
        <dbReference type="Pfam" id="PF01478"/>
    </source>
</evidence>
<protein>
    <submittedName>
        <fullName evidence="10">Prepilin peptidase</fullName>
    </submittedName>
</protein>
<keyword evidence="3" id="KW-1003">Cell membrane</keyword>
<feature type="transmembrane region" description="Helical" evidence="7">
    <location>
        <begin position="129"/>
        <end position="159"/>
    </location>
</feature>
<evidence type="ECO:0000256" key="2">
    <source>
        <dbReference type="ARBA" id="ARBA00005801"/>
    </source>
</evidence>
<feature type="transmembrane region" description="Helical" evidence="7">
    <location>
        <begin position="73"/>
        <end position="92"/>
    </location>
</feature>
<dbReference type="Pfam" id="PF01478">
    <property type="entry name" value="Peptidase_A24"/>
    <property type="match status" value="1"/>
</dbReference>
<dbReference type="InterPro" id="IPR000045">
    <property type="entry name" value="Prepilin_IV_endopep_pep"/>
</dbReference>
<keyword evidence="6 7" id="KW-0472">Membrane</keyword>
<evidence type="ECO:0000256" key="3">
    <source>
        <dbReference type="ARBA" id="ARBA00022475"/>
    </source>
</evidence>
<dbReference type="PANTHER" id="PTHR30487">
    <property type="entry name" value="TYPE 4 PREPILIN-LIKE PROTEINS LEADER PEPTIDE-PROCESSING ENZYME"/>
    <property type="match status" value="1"/>
</dbReference>
<evidence type="ECO:0000259" key="9">
    <source>
        <dbReference type="Pfam" id="PF06750"/>
    </source>
</evidence>
<feature type="transmembrane region" description="Helical" evidence="7">
    <location>
        <begin position="179"/>
        <end position="207"/>
    </location>
</feature>
<dbReference type="PANTHER" id="PTHR30487:SF0">
    <property type="entry name" value="PREPILIN LEADER PEPTIDASE_N-METHYLTRANSFERASE-RELATED"/>
    <property type="match status" value="1"/>
</dbReference>
<dbReference type="InterPro" id="IPR010627">
    <property type="entry name" value="Prepilin_pept_A24_N"/>
</dbReference>
<evidence type="ECO:0000313" key="10">
    <source>
        <dbReference type="EMBL" id="KKW35638.1"/>
    </source>
</evidence>
<evidence type="ECO:0000256" key="7">
    <source>
        <dbReference type="SAM" id="Phobius"/>
    </source>
</evidence>
<dbReference type="PATRIC" id="fig|1618605.3.peg.373"/>
<comment type="subcellular location">
    <subcellularLocation>
        <location evidence="1">Cell membrane</location>
        <topology evidence="1">Multi-pass membrane protein</topology>
    </subcellularLocation>
</comment>
<evidence type="ECO:0000256" key="6">
    <source>
        <dbReference type="ARBA" id="ARBA00023136"/>
    </source>
</evidence>
<feature type="domain" description="Prepilin peptidase A24 N-terminal" evidence="9">
    <location>
        <begin position="12"/>
        <end position="94"/>
    </location>
</feature>
<organism evidence="10 11">
    <name type="scientific">Candidatus Adlerbacteria bacterium GW2011_GWA1_54_10</name>
    <dbReference type="NCBI Taxonomy" id="1618605"/>
    <lineage>
        <taxon>Bacteria</taxon>
        <taxon>Candidatus Adleribacteriota</taxon>
    </lineage>
</organism>
<comment type="similarity">
    <text evidence="2">Belongs to the peptidase A24 family.</text>
</comment>
<sequence length="247" mass="26853">MTPTFFAALSAVFGAALGSYLNVVLFRFGTGKSSLRGRSQCQHCKTALRAGDLVPVFSYVFLRGKCRYCRSHISFQYPVVEIAAAVLALLIYLQHPGFLVFSFWLLVWMILLFIAAYDTRYKIISASAFLPLGALALGFAAMQGTFFSGIMLSAPLFVASLLSRGRAMGFGDGFLELSLGWLLGLSAGLTALMLAFWTGGVVGIALLLSQKRYTMKSEVPLAPFLILGAAAVHFFHVDFFPSLPSLF</sequence>
<evidence type="ECO:0000256" key="5">
    <source>
        <dbReference type="ARBA" id="ARBA00022989"/>
    </source>
</evidence>